<keyword evidence="2" id="KW-1185">Reference proteome</keyword>
<name>A0A068R6K1_9GAMM</name>
<dbReference type="EMBL" id="FO704551">
    <property type="protein sequence ID" value="CDG22828.1"/>
    <property type="molecule type" value="Genomic_DNA"/>
</dbReference>
<gene>
    <name evidence="1" type="ORF">XPG1_3192</name>
</gene>
<dbReference type="STRING" id="1354304.XPG1_3192"/>
<reference evidence="1 2" key="1">
    <citation type="submission" date="2013-07" db="EMBL/GenBank/DDBJ databases">
        <authorList>
            <person name="Genoscope - CEA"/>
        </authorList>
    </citation>
    <scope>NUCLEOTIDE SEQUENCE [LARGE SCALE GENOMIC DNA]</scope>
    <source>
        <strain evidence="1 2">G6</strain>
    </source>
</reference>
<accession>A0A068R6K1</accession>
<dbReference type="Proteomes" id="UP000032735">
    <property type="component" value="Chromosome"/>
</dbReference>
<dbReference type="HOGENOM" id="CLU_3013341_0_0_6"/>
<dbReference type="AlphaFoldDB" id="A0A068R6K1"/>
<organism evidence="1 2">
    <name type="scientific">Xenorhabdus poinarii G6</name>
    <dbReference type="NCBI Taxonomy" id="1354304"/>
    <lineage>
        <taxon>Bacteria</taxon>
        <taxon>Pseudomonadati</taxon>
        <taxon>Pseudomonadota</taxon>
        <taxon>Gammaproteobacteria</taxon>
        <taxon>Enterobacterales</taxon>
        <taxon>Morganellaceae</taxon>
        <taxon>Xenorhabdus</taxon>
    </lineage>
</organism>
<protein>
    <submittedName>
        <fullName evidence="1">Uncharacterized protein</fullName>
    </submittedName>
</protein>
<proteinExistence type="predicted"/>
<sequence>MIPNIFIGSRIQYGDCEFYDVSPIAVDNTKTHLMILSVDNIGMTKFNLLNRQSKKS</sequence>
<dbReference type="KEGG" id="xpo:XPG1_3192"/>
<evidence type="ECO:0000313" key="1">
    <source>
        <dbReference type="EMBL" id="CDG22828.1"/>
    </source>
</evidence>
<evidence type="ECO:0000313" key="2">
    <source>
        <dbReference type="Proteomes" id="UP000032735"/>
    </source>
</evidence>